<evidence type="ECO:0000256" key="1">
    <source>
        <dbReference type="SAM" id="MobiDB-lite"/>
    </source>
</evidence>
<dbReference type="PANTHER" id="PTHR35046">
    <property type="entry name" value="ZINC KNUCKLE (CCHC-TYPE) FAMILY PROTEIN"/>
    <property type="match status" value="1"/>
</dbReference>
<reference evidence="3" key="1">
    <citation type="journal article" date="2019" name="Science">
        <title>Mutation of a bHLH transcription factor allowed almond domestication.</title>
        <authorList>
            <person name="Sanchez-Perez R."/>
            <person name="Pavan S."/>
            <person name="Mazzeo R."/>
            <person name="Moldovan C."/>
            <person name="Aiese Cigliano R."/>
            <person name="Del Cueto J."/>
            <person name="Ricciardi F."/>
            <person name="Lotti C."/>
            <person name="Ricciardi L."/>
            <person name="Dicenta F."/>
            <person name="Lopez-Marques R.L."/>
            <person name="Lindberg Moller B."/>
        </authorList>
    </citation>
    <scope>NUCLEOTIDE SEQUENCE</scope>
</reference>
<feature type="domain" description="Retrotransposon gag" evidence="2">
    <location>
        <begin position="294"/>
        <end position="391"/>
    </location>
</feature>
<sequence>MGCLVWSKDLIDIQEFASGGDDLFIRLAHAELVWLLYLQTGNVKVTPKDSEMTDMIETSRDALLHEYIRKHDPSELDIYNDTDMNAMINLWTLCRSLLLRRCYSASLPLLVVMAPNITVANLADQFQEFKAKISTDVTTLETQFTKLMAAQKTEFSSMSTDIAKLQASVTLLVTHLSTVTREPSSTSAVLSSSCTPSLQAGLLPNPSKDSKFQGHLGLPSSSAGTSLVHSEPNFSAGSVPKLHYTQHTMIARHAKPTAPDFDGRGDPTIFVDWISAMEDYFEWYDMSDAQRIRFAKLKLVGAAKQYWKATEHHLQQLGQTPVILWDEMKLKLREQYLPSFYRHQLLDQLWTLSQGTSTVQDYYSRFVEHKLRSALQEELAVTVSRFIHGLRIDIKREVSRSRPDVLEDAYCQALEAEAYLRPQRRYPGYPGQPTTTNHARTTTRV</sequence>
<protein>
    <recommendedName>
        <fullName evidence="2">Retrotransposon gag domain-containing protein</fullName>
    </recommendedName>
</protein>
<dbReference type="Pfam" id="PF03732">
    <property type="entry name" value="Retrotrans_gag"/>
    <property type="match status" value="1"/>
</dbReference>
<evidence type="ECO:0000313" key="3">
    <source>
        <dbReference type="EMBL" id="BBN69906.1"/>
    </source>
</evidence>
<organism evidence="3">
    <name type="scientific">Prunus dulcis</name>
    <name type="common">Almond</name>
    <name type="synonym">Amygdalus dulcis</name>
    <dbReference type="NCBI Taxonomy" id="3755"/>
    <lineage>
        <taxon>Eukaryota</taxon>
        <taxon>Viridiplantae</taxon>
        <taxon>Streptophyta</taxon>
        <taxon>Embryophyta</taxon>
        <taxon>Tracheophyta</taxon>
        <taxon>Spermatophyta</taxon>
        <taxon>Magnoliopsida</taxon>
        <taxon>eudicotyledons</taxon>
        <taxon>Gunneridae</taxon>
        <taxon>Pentapetalae</taxon>
        <taxon>rosids</taxon>
        <taxon>fabids</taxon>
        <taxon>Rosales</taxon>
        <taxon>Rosaceae</taxon>
        <taxon>Amygdaloideae</taxon>
        <taxon>Amygdaleae</taxon>
        <taxon>Prunus</taxon>
    </lineage>
</organism>
<feature type="compositionally biased region" description="Low complexity" evidence="1">
    <location>
        <begin position="434"/>
        <end position="445"/>
    </location>
</feature>
<proteinExistence type="predicted"/>
<evidence type="ECO:0000259" key="2">
    <source>
        <dbReference type="Pfam" id="PF03732"/>
    </source>
</evidence>
<dbReference type="AlphaFoldDB" id="A0A5H2Y7D2"/>
<name>A0A5H2Y7D2_PRUDU</name>
<dbReference type="PANTHER" id="PTHR35046:SF26">
    <property type="entry name" value="RNA-DIRECTED DNA POLYMERASE"/>
    <property type="match status" value="1"/>
</dbReference>
<accession>A0A5H2Y7D2</accession>
<dbReference type="InterPro" id="IPR005162">
    <property type="entry name" value="Retrotrans_gag_dom"/>
</dbReference>
<gene>
    <name evidence="3" type="ORF">Prudu_1238S000300</name>
</gene>
<feature type="region of interest" description="Disordered" evidence="1">
    <location>
        <begin position="424"/>
        <end position="445"/>
    </location>
</feature>
<dbReference type="EMBL" id="AP021575">
    <property type="protein sequence ID" value="BBN69906.1"/>
    <property type="molecule type" value="Genomic_DNA"/>
</dbReference>